<organism evidence="3 4">
    <name type="scientific">Aureococcus anophagefferens</name>
    <name type="common">Harmful bloom alga</name>
    <dbReference type="NCBI Taxonomy" id="44056"/>
    <lineage>
        <taxon>Eukaryota</taxon>
        <taxon>Sar</taxon>
        <taxon>Stramenopiles</taxon>
        <taxon>Ochrophyta</taxon>
        <taxon>Pelagophyceae</taxon>
        <taxon>Pelagomonadales</taxon>
        <taxon>Pelagomonadaceae</taxon>
        <taxon>Aureococcus</taxon>
    </lineage>
</organism>
<dbReference type="InterPro" id="IPR001394">
    <property type="entry name" value="Peptidase_C19_UCH"/>
</dbReference>
<name>A0ABR1FRC1_AURAN</name>
<proteinExistence type="predicted"/>
<protein>
    <recommendedName>
        <fullName evidence="2">Peptidase C19 ubiquitin carboxyl-terminal hydrolase domain-containing protein</fullName>
    </recommendedName>
</protein>
<dbReference type="Gene3D" id="3.90.70.10">
    <property type="entry name" value="Cysteine proteinases"/>
    <property type="match status" value="1"/>
</dbReference>
<feature type="region of interest" description="Disordered" evidence="1">
    <location>
        <begin position="46"/>
        <end position="66"/>
    </location>
</feature>
<feature type="domain" description="Peptidase C19 ubiquitin carboxyl-terminal hydrolase" evidence="2">
    <location>
        <begin position="2"/>
        <end position="50"/>
    </location>
</feature>
<dbReference type="Proteomes" id="UP001363151">
    <property type="component" value="Unassembled WGS sequence"/>
</dbReference>
<dbReference type="EMBL" id="JBBJCI010000285">
    <property type="protein sequence ID" value="KAK7236262.1"/>
    <property type="molecule type" value="Genomic_DNA"/>
</dbReference>
<evidence type="ECO:0000313" key="4">
    <source>
        <dbReference type="Proteomes" id="UP001363151"/>
    </source>
</evidence>
<comment type="caution">
    <text evidence="3">The sequence shown here is derived from an EMBL/GenBank/DDBJ whole genome shotgun (WGS) entry which is preliminary data.</text>
</comment>
<sequence length="66" mass="7796">MKRIMAKWRSDFAGYSGQDKGYSQHDAHEFLAALLDGLHEDLNLPRERTRARAKARQRREEARARR</sequence>
<dbReference type="Pfam" id="PF00443">
    <property type="entry name" value="UCH"/>
    <property type="match status" value="1"/>
</dbReference>
<keyword evidence="4" id="KW-1185">Reference proteome</keyword>
<dbReference type="SUPFAM" id="SSF54001">
    <property type="entry name" value="Cysteine proteinases"/>
    <property type="match status" value="1"/>
</dbReference>
<accession>A0ABR1FRC1</accession>
<dbReference type="InterPro" id="IPR038765">
    <property type="entry name" value="Papain-like_cys_pep_sf"/>
</dbReference>
<evidence type="ECO:0000259" key="2">
    <source>
        <dbReference type="Pfam" id="PF00443"/>
    </source>
</evidence>
<evidence type="ECO:0000313" key="3">
    <source>
        <dbReference type="EMBL" id="KAK7236262.1"/>
    </source>
</evidence>
<gene>
    <name evidence="3" type="ORF">SO694_000611116</name>
</gene>
<evidence type="ECO:0000256" key="1">
    <source>
        <dbReference type="SAM" id="MobiDB-lite"/>
    </source>
</evidence>
<reference evidence="3 4" key="1">
    <citation type="submission" date="2024-03" db="EMBL/GenBank/DDBJ databases">
        <title>Aureococcus anophagefferens CCMP1851 and Kratosvirus quantuckense: Draft genome of a second virus-susceptible host strain in the model system.</title>
        <authorList>
            <person name="Chase E."/>
            <person name="Truchon A.R."/>
            <person name="Schepens W."/>
            <person name="Wilhelm S.W."/>
        </authorList>
    </citation>
    <scope>NUCLEOTIDE SEQUENCE [LARGE SCALE GENOMIC DNA]</scope>
    <source>
        <strain evidence="3 4">CCMP1851</strain>
    </source>
</reference>